<evidence type="ECO:0000256" key="3">
    <source>
        <dbReference type="ARBA" id="ARBA00022679"/>
    </source>
</evidence>
<keyword evidence="6" id="KW-1133">Transmembrane helix</keyword>
<sequence length="1342" mass="152555">MCQITIPPMMISSVQEGVMTPPVWRISTGRILSHNSILPRNPCQRRKPRRTSYDRDTFHRNWGIREKVFIGVMSAQNEIDTLATAFNKTVAHLVNKIKFFINADNVKSNFKLKNIVGFTDTREHLRPFHILKYIADNYLDDYDYFVLAPDTTYIDARVLRDKLSHISISFDIYLGTKMRTEDVESDADANYCDLDAGIVLSSSVIRKIRSNLDWCVRNAATQLHSLNIGRCVKYSTKIDQCQPAWQGIAITSYRLTASSHKIYRDFHFLRDDAKFNEATAIFPITISDDFYRLHIYFSRLHLEAAVGNLVMLERNSTEISNGSISNDILEIRWPLGVPPSSIPATRHDLLTWTMLNETHSFLLDSETNVAPLPGIDAADFAKILNHTLERAAATYTGLEFLSVHTAYRRFDPVRGMDYKLLLKFLNTSTRRVTVKAFEAMKPLGMVEIIPSPYVTESTRIAILLPTFEHQVEESLNFIERYEKICMENLDNTFLMLVFLYGAETPSKGDGDVFGRLKSHAINLSEKFKADGSRIAWVSIRLPTECTKPFNVDDLALSSMYGNDEILSLAVTDLALRKIGLDSLVMVASNSMAFKPDFLNRKPMSAKKATKNIIRPRYFSSELGIREKVFIGVMSAQNEIDTLATAFNKTVAHLVNKIKFFINADNVKSNFKLKNIVGFTDTREHLRPFHILKYIADNYLDDYDYFVLAPDTTYIDARVLRDKLSHISISFDIYLGTKMRTEDVESDADANYCDLDAGIVLSSSVIRKIRSNLDWCVRNAATQLHSLNIGRCVKYSTKIDQCQPAWQGIAITSYRLTASSHKIYRDFHFLRDDAKFNEATAIFPITISDDFYRLHIYFSRLHLEAAVGNLVMLERNSTEISNGSISNDILEIRWPLGVPPSSIPATRHDLLTWTMLNETHSFLLDSETNVAPLPGIDAADFAKILNHTLERAAATYTGLEFLSVHTAYRRFDPVRGMDYKLLLKFLNTSTRRVTVKAFEAMKPLGMVEIIPSPYVTESTRIAILLPTFEHQVEESLNFIERYEKICMENLDNTFLMLVFLYGAETPSKGDGDVFGRLKSHAINLSEKFKADGSRIAWVSIRLPTECTKPFNVDDLALSSMYGNDEILSLAVTDLALRKIGLDSLVMVASNSMAFKPDFLNRVRMNTIQGFQVYSAIGFMLYPCRWTGLCKECSSCDVSQSLGYFDRENFDVVSFYSRDYVEARKKLESSVPIVRSDRDISQLLERTDKSVNSIVGMFIKSDTPIHLLRAVEPNLKFGGALVNHLDRQTTGVPKCIYRDNPERHGKCIRMGSKKQLGEWIVRQEVRGLNINEELLFGGWKGWVG</sequence>
<evidence type="ECO:0000256" key="4">
    <source>
        <dbReference type="ARBA" id="ARBA00022692"/>
    </source>
</evidence>
<keyword evidence="4" id="KW-0812">Transmembrane</keyword>
<keyword evidence="7 9" id="KW-0333">Golgi apparatus</keyword>
<organism evidence="10 11">
    <name type="scientific">Lutzomyia longipalpis</name>
    <name type="common">Sand fly</name>
    <dbReference type="NCBI Taxonomy" id="7200"/>
    <lineage>
        <taxon>Eukaryota</taxon>
        <taxon>Metazoa</taxon>
        <taxon>Ecdysozoa</taxon>
        <taxon>Arthropoda</taxon>
        <taxon>Hexapoda</taxon>
        <taxon>Insecta</taxon>
        <taxon>Pterygota</taxon>
        <taxon>Neoptera</taxon>
        <taxon>Endopterygota</taxon>
        <taxon>Diptera</taxon>
        <taxon>Nematocera</taxon>
        <taxon>Psychodoidea</taxon>
        <taxon>Psychodidae</taxon>
        <taxon>Lutzomyia</taxon>
        <taxon>Lutzomyia</taxon>
    </lineage>
</organism>
<reference evidence="10" key="1">
    <citation type="submission" date="2020-05" db="UniProtKB">
        <authorList>
            <consortium name="EnsemblMetazoa"/>
        </authorList>
    </citation>
    <scope>IDENTIFICATION</scope>
    <source>
        <strain evidence="10">Jacobina</strain>
    </source>
</reference>
<evidence type="ECO:0000256" key="6">
    <source>
        <dbReference type="ARBA" id="ARBA00022989"/>
    </source>
</evidence>
<dbReference type="EMBL" id="AJWK01034037">
    <property type="status" value="NOT_ANNOTATED_CDS"/>
    <property type="molecule type" value="Genomic_DNA"/>
</dbReference>
<name>A0A1B0GL08_LUTLO</name>
<keyword evidence="8" id="KW-0472">Membrane</keyword>
<evidence type="ECO:0000256" key="1">
    <source>
        <dbReference type="ARBA" id="ARBA00004447"/>
    </source>
</evidence>
<dbReference type="EnsemblMetazoa" id="LLOJ009765-RA">
    <property type="protein sequence ID" value="LLOJ009765-PA"/>
    <property type="gene ID" value="LLOJ009765"/>
</dbReference>
<dbReference type="GO" id="GO:0032580">
    <property type="term" value="C:Golgi cisterna membrane"/>
    <property type="evidence" value="ECO:0007669"/>
    <property type="project" value="UniProtKB-SubCell"/>
</dbReference>
<evidence type="ECO:0000313" key="10">
    <source>
        <dbReference type="EnsemblMetazoa" id="LLOJ009765-PA"/>
    </source>
</evidence>
<dbReference type="Gene3D" id="3.90.550.50">
    <property type="match status" value="2"/>
</dbReference>
<keyword evidence="3 9" id="KW-0808">Transferase</keyword>
<dbReference type="Pfam" id="PF05679">
    <property type="entry name" value="CHGN"/>
    <property type="match status" value="2"/>
</dbReference>
<keyword evidence="11" id="KW-1185">Reference proteome</keyword>
<evidence type="ECO:0000256" key="9">
    <source>
        <dbReference type="RuleBase" id="RU364016"/>
    </source>
</evidence>
<evidence type="ECO:0000256" key="7">
    <source>
        <dbReference type="ARBA" id="ARBA00023034"/>
    </source>
</evidence>
<evidence type="ECO:0000256" key="5">
    <source>
        <dbReference type="ARBA" id="ARBA00022968"/>
    </source>
</evidence>
<dbReference type="PANTHER" id="PTHR12369">
    <property type="entry name" value="CHONDROITIN SYNTHASE"/>
    <property type="match status" value="1"/>
</dbReference>
<accession>A0A1B0GL08</accession>
<comment type="subcellular location">
    <subcellularLocation>
        <location evidence="1 9">Golgi apparatus</location>
        <location evidence="1 9">Golgi stack membrane</location>
        <topology evidence="1 9">Single-pass type II membrane protein</topology>
    </subcellularLocation>
</comment>
<protein>
    <recommendedName>
        <fullName evidence="9">Hexosyltransferase</fullName>
        <ecNumber evidence="9">2.4.1.-</ecNumber>
    </recommendedName>
</protein>
<proteinExistence type="inferred from homology"/>
<evidence type="ECO:0000313" key="11">
    <source>
        <dbReference type="Proteomes" id="UP000092461"/>
    </source>
</evidence>
<dbReference type="PANTHER" id="PTHR12369:SF13">
    <property type="entry name" value="HEXOSYLTRANSFERASE"/>
    <property type="match status" value="1"/>
</dbReference>
<dbReference type="VEuPathDB" id="VectorBase:LLOJ009765"/>
<dbReference type="Proteomes" id="UP000092461">
    <property type="component" value="Unassembled WGS sequence"/>
</dbReference>
<dbReference type="EMBL" id="AJWK01034038">
    <property type="status" value="NOT_ANNOTATED_CDS"/>
    <property type="molecule type" value="Genomic_DNA"/>
</dbReference>
<comment type="similarity">
    <text evidence="2 9">Belongs to the chondroitin N-acetylgalactosaminyltransferase family.</text>
</comment>
<dbReference type="InterPro" id="IPR051227">
    <property type="entry name" value="CS_glycosyltransferase"/>
</dbReference>
<evidence type="ECO:0000256" key="8">
    <source>
        <dbReference type="ARBA" id="ARBA00023136"/>
    </source>
</evidence>
<dbReference type="GO" id="GO:0047238">
    <property type="term" value="F:glucuronosyl-N-acetylgalactosaminyl-proteoglycan 4-beta-N-acetylgalactosaminyltransferase activity"/>
    <property type="evidence" value="ECO:0007669"/>
    <property type="project" value="TreeGrafter"/>
</dbReference>
<dbReference type="EMBL" id="AJWK01034039">
    <property type="status" value="NOT_ANNOTATED_CDS"/>
    <property type="molecule type" value="Genomic_DNA"/>
</dbReference>
<dbReference type="EC" id="2.4.1.-" evidence="9"/>
<keyword evidence="5 9" id="KW-0735">Signal-anchor</keyword>
<dbReference type="InterPro" id="IPR008428">
    <property type="entry name" value="Chond_GalNAc"/>
</dbReference>
<dbReference type="VEuPathDB" id="VectorBase:LLONM1_000918"/>
<evidence type="ECO:0000256" key="2">
    <source>
        <dbReference type="ARBA" id="ARBA00009239"/>
    </source>
</evidence>